<feature type="region of interest" description="Disordered" evidence="1">
    <location>
        <begin position="138"/>
        <end position="168"/>
    </location>
</feature>
<evidence type="ECO:0000313" key="2">
    <source>
        <dbReference type="EMBL" id="KAK4831103.1"/>
    </source>
</evidence>
<dbReference type="AlphaFoldDB" id="A0AAN7NPF9"/>
<reference evidence="2 3" key="1">
    <citation type="journal article" date="2023" name="J. Hered.">
        <title>Chromosome-level genome of the wood stork (Mycteria americana) provides insight into avian chromosome evolution.</title>
        <authorList>
            <person name="Flamio R. Jr."/>
            <person name="Ramstad K.M."/>
        </authorList>
    </citation>
    <scope>NUCLEOTIDE SEQUENCE [LARGE SCALE GENOMIC DNA]</scope>
    <source>
        <strain evidence="2">JAX WOST 10</strain>
    </source>
</reference>
<organism evidence="2 3">
    <name type="scientific">Mycteria americana</name>
    <name type="common">Wood stork</name>
    <dbReference type="NCBI Taxonomy" id="33587"/>
    <lineage>
        <taxon>Eukaryota</taxon>
        <taxon>Metazoa</taxon>
        <taxon>Chordata</taxon>
        <taxon>Craniata</taxon>
        <taxon>Vertebrata</taxon>
        <taxon>Euteleostomi</taxon>
        <taxon>Archelosauria</taxon>
        <taxon>Archosauria</taxon>
        <taxon>Dinosauria</taxon>
        <taxon>Saurischia</taxon>
        <taxon>Theropoda</taxon>
        <taxon>Coelurosauria</taxon>
        <taxon>Aves</taxon>
        <taxon>Neognathae</taxon>
        <taxon>Neoaves</taxon>
        <taxon>Aequornithes</taxon>
        <taxon>Ciconiiformes</taxon>
        <taxon>Ciconiidae</taxon>
        <taxon>Mycteria</taxon>
    </lineage>
</organism>
<proteinExistence type="predicted"/>
<keyword evidence="3" id="KW-1185">Reference proteome</keyword>
<name>A0AAN7NPF9_MYCAM</name>
<dbReference type="PANTHER" id="PTHR33395">
    <property type="entry name" value="TRANSCRIPTASE, PUTATIVE-RELATED-RELATED"/>
    <property type="match status" value="1"/>
</dbReference>
<protein>
    <recommendedName>
        <fullName evidence="4">Endonuclease/exonuclease/phosphatase domain-containing protein</fullName>
    </recommendedName>
</protein>
<dbReference type="GO" id="GO:0061343">
    <property type="term" value="P:cell adhesion involved in heart morphogenesis"/>
    <property type="evidence" value="ECO:0007669"/>
    <property type="project" value="TreeGrafter"/>
</dbReference>
<dbReference type="PANTHER" id="PTHR33395:SF22">
    <property type="entry name" value="REVERSE TRANSCRIPTASE DOMAIN-CONTAINING PROTEIN"/>
    <property type="match status" value="1"/>
</dbReference>
<feature type="compositionally biased region" description="Basic and acidic residues" evidence="1">
    <location>
        <begin position="146"/>
        <end position="161"/>
    </location>
</feature>
<dbReference type="EMBL" id="JAUNZN010000001">
    <property type="protein sequence ID" value="KAK4831103.1"/>
    <property type="molecule type" value="Genomic_DNA"/>
</dbReference>
<accession>A0AAN7NPF9</accession>
<dbReference type="GO" id="GO:0007508">
    <property type="term" value="P:larval heart development"/>
    <property type="evidence" value="ECO:0007669"/>
    <property type="project" value="TreeGrafter"/>
</dbReference>
<sequence length="252" mass="28480">MISISLHLVIGSRLEQSQRRRRKAGVKLNLFRPNMLYQLTAVGTSGRCWMELELVGLVYPLPRPIPPFITDFGPKLREKQLLAPRKLLVAEASGIMTSDSCDTMYGAQRKAEEQWRVEEPEKYPAWLLASPSQELSARQRSISTCTEEHRGTRAGQEEGSRELQSSQSNLKLQEDYGADLPGTHVRALTEDVVLVGDFNLPDVCWKYNTAERKQSRRFLECVADDNFLTQLVSEPARDGAPLDSCSRTEKDL</sequence>
<evidence type="ECO:0000256" key="1">
    <source>
        <dbReference type="SAM" id="MobiDB-lite"/>
    </source>
</evidence>
<evidence type="ECO:0008006" key="4">
    <source>
        <dbReference type="Google" id="ProtNLM"/>
    </source>
</evidence>
<dbReference type="GO" id="GO:0031012">
    <property type="term" value="C:extracellular matrix"/>
    <property type="evidence" value="ECO:0007669"/>
    <property type="project" value="TreeGrafter"/>
</dbReference>
<comment type="caution">
    <text evidence="2">The sequence shown here is derived from an EMBL/GenBank/DDBJ whole genome shotgun (WGS) entry which is preliminary data.</text>
</comment>
<evidence type="ECO:0000313" key="3">
    <source>
        <dbReference type="Proteomes" id="UP001333110"/>
    </source>
</evidence>
<gene>
    <name evidence="2" type="ORF">QYF61_015406</name>
</gene>
<dbReference type="Proteomes" id="UP001333110">
    <property type="component" value="Unassembled WGS sequence"/>
</dbReference>